<keyword evidence="2 8" id="KW-0819">tRNA processing</keyword>
<dbReference type="HAMAP" id="MF_00757">
    <property type="entry name" value="RNase_P_4"/>
    <property type="match status" value="1"/>
</dbReference>
<evidence type="ECO:0000313" key="10">
    <source>
        <dbReference type="EMBL" id="MEJ8543221.1"/>
    </source>
</evidence>
<comment type="cofactor">
    <cofactor evidence="8">
        <name>Zn(2+)</name>
        <dbReference type="ChEBI" id="CHEBI:29105"/>
    </cofactor>
    <text evidence="8">Binds 1 zinc ion per subunit.</text>
</comment>
<dbReference type="Proteomes" id="UP001065373">
    <property type="component" value="Chromosome"/>
</dbReference>
<reference evidence="10 12" key="2">
    <citation type="submission" date="2023-12" db="EMBL/GenBank/DDBJ databases">
        <title>Phenotypic and Genomic Characterization of Methanothermobacter wolfeii Strain BSEL, a CO2-Capturing Archaeon with Minimal Nutrient Requirements.</title>
        <authorList>
            <person name="Ale Enriquez F."/>
            <person name="Ahring B.K."/>
        </authorList>
    </citation>
    <scope>NUCLEOTIDE SEQUENCE [LARGE SCALE GENOMIC DNA]</scope>
    <source>
        <strain evidence="10 12">BSEL-1</strain>
    </source>
</reference>
<protein>
    <recommendedName>
        <fullName evidence="8">Ribonuclease P protein component 4</fullName>
        <shortName evidence="8">RNase P component 4</shortName>
        <ecNumber evidence="8">3.1.26.5</ecNumber>
    </recommendedName>
    <alternativeName>
        <fullName evidence="8">Rpp21</fullName>
    </alternativeName>
</protein>
<keyword evidence="3 8" id="KW-0540">Nuclease</keyword>
<dbReference type="InterPro" id="IPR007175">
    <property type="entry name" value="Rpr2/Snm1/Rpp21"/>
</dbReference>
<feature type="binding site" evidence="8">
    <location>
        <position position="92"/>
    </location>
    <ligand>
        <name>Zn(2+)</name>
        <dbReference type="ChEBI" id="CHEBI:29105"/>
    </ligand>
</feature>
<name>A0A9E7RU64_METWO</name>
<comment type="subcellular location">
    <subcellularLocation>
        <location evidence="8">Cytoplasm</location>
    </subcellularLocation>
</comment>
<comment type="function">
    <text evidence="8">Part of ribonuclease P, a protein complex that generates mature tRNA molecules by cleaving their 5'-ends.</text>
</comment>
<dbReference type="AlphaFoldDB" id="A0A9E7RU64"/>
<feature type="binding site" evidence="8">
    <location>
        <position position="63"/>
    </location>
    <ligand>
        <name>Zn(2+)</name>
        <dbReference type="ChEBI" id="CHEBI:29105"/>
    </ligand>
</feature>
<dbReference type="PANTHER" id="PTHR14742">
    <property type="entry name" value="RIBONUCLEASE P SUBUNIT P21"/>
    <property type="match status" value="1"/>
</dbReference>
<comment type="similarity">
    <text evidence="8">Belongs to the eukaryotic/archaeal RNase P protein component 4 family.</text>
</comment>
<dbReference type="EC" id="3.1.26.5" evidence="8"/>
<feature type="region of interest" description="Disordered" evidence="9">
    <location>
        <begin position="103"/>
        <end position="143"/>
    </location>
</feature>
<organism evidence="11">
    <name type="scientific">Methanothermobacter wolfeii</name>
    <name type="common">Methanobacterium wolfei</name>
    <dbReference type="NCBI Taxonomy" id="145261"/>
    <lineage>
        <taxon>Archaea</taxon>
        <taxon>Methanobacteriati</taxon>
        <taxon>Methanobacteriota</taxon>
        <taxon>Methanomada group</taxon>
        <taxon>Methanobacteria</taxon>
        <taxon>Methanobacteriales</taxon>
        <taxon>Methanobacteriaceae</taxon>
        <taxon>Methanothermobacter</taxon>
    </lineage>
</organism>
<evidence type="ECO:0000256" key="3">
    <source>
        <dbReference type="ARBA" id="ARBA00022722"/>
    </source>
</evidence>
<dbReference type="Gene3D" id="1.20.5.420">
    <property type="entry name" value="Immunoglobulin FC, subunit C"/>
    <property type="match status" value="1"/>
</dbReference>
<keyword evidence="4 8" id="KW-0479">Metal-binding</keyword>
<dbReference type="EMBL" id="CP104550">
    <property type="protein sequence ID" value="UXH31891.1"/>
    <property type="molecule type" value="Genomic_DNA"/>
</dbReference>
<evidence type="ECO:0000256" key="5">
    <source>
        <dbReference type="ARBA" id="ARBA00022759"/>
    </source>
</evidence>
<evidence type="ECO:0000256" key="8">
    <source>
        <dbReference type="HAMAP-Rule" id="MF_00757"/>
    </source>
</evidence>
<dbReference type="GO" id="GO:0030677">
    <property type="term" value="C:ribonuclease P complex"/>
    <property type="evidence" value="ECO:0007669"/>
    <property type="project" value="UniProtKB-UniRule"/>
</dbReference>
<evidence type="ECO:0000256" key="7">
    <source>
        <dbReference type="ARBA" id="ARBA00022833"/>
    </source>
</evidence>
<dbReference type="GO" id="GO:0005737">
    <property type="term" value="C:cytoplasm"/>
    <property type="evidence" value="ECO:0007669"/>
    <property type="project" value="UniProtKB-SubCell"/>
</dbReference>
<evidence type="ECO:0000256" key="6">
    <source>
        <dbReference type="ARBA" id="ARBA00022801"/>
    </source>
</evidence>
<dbReference type="GO" id="GO:0008270">
    <property type="term" value="F:zinc ion binding"/>
    <property type="evidence" value="ECO:0007669"/>
    <property type="project" value="UniProtKB-UniRule"/>
</dbReference>
<keyword evidence="1 8" id="KW-0963">Cytoplasm</keyword>
<dbReference type="EMBL" id="JAXUHJ010000010">
    <property type="protein sequence ID" value="MEJ8543221.1"/>
    <property type="molecule type" value="Genomic_DNA"/>
</dbReference>
<evidence type="ECO:0000313" key="11">
    <source>
        <dbReference type="EMBL" id="UXH31891.1"/>
    </source>
</evidence>
<feature type="binding site" evidence="8">
    <location>
        <position position="66"/>
    </location>
    <ligand>
        <name>Zn(2+)</name>
        <dbReference type="ChEBI" id="CHEBI:29105"/>
    </ligand>
</feature>
<comment type="subunit">
    <text evidence="8">Consists of a catalytic RNA component and at least 4-5 protein subunits.</text>
</comment>
<evidence type="ECO:0000256" key="1">
    <source>
        <dbReference type="ARBA" id="ARBA00022490"/>
    </source>
</evidence>
<evidence type="ECO:0000256" key="4">
    <source>
        <dbReference type="ARBA" id="ARBA00022723"/>
    </source>
</evidence>
<dbReference type="InterPro" id="IPR016432">
    <property type="entry name" value="RNP4"/>
</dbReference>
<evidence type="ECO:0000256" key="9">
    <source>
        <dbReference type="SAM" id="MobiDB-lite"/>
    </source>
</evidence>
<dbReference type="PANTHER" id="PTHR14742:SF0">
    <property type="entry name" value="RIBONUCLEASE P PROTEIN SUBUNIT P21"/>
    <property type="match status" value="1"/>
</dbReference>
<dbReference type="Gene3D" id="6.20.50.20">
    <property type="match status" value="1"/>
</dbReference>
<gene>
    <name evidence="8" type="primary">rnp4</name>
    <name evidence="11" type="ORF">N5910_00890</name>
    <name evidence="10" type="ORF">U2150_06935</name>
</gene>
<keyword evidence="7 8" id="KW-0862">Zinc</keyword>
<keyword evidence="12" id="KW-1185">Reference proteome</keyword>
<dbReference type="GO" id="GO:0004526">
    <property type="term" value="F:ribonuclease P activity"/>
    <property type="evidence" value="ECO:0007669"/>
    <property type="project" value="UniProtKB-UniRule"/>
</dbReference>
<keyword evidence="5 8" id="KW-0255">Endonuclease</keyword>
<dbReference type="GeneID" id="75105764"/>
<dbReference type="Pfam" id="PF04032">
    <property type="entry name" value="Rpr2"/>
    <property type="match status" value="1"/>
</dbReference>
<evidence type="ECO:0000313" key="12">
    <source>
        <dbReference type="Proteomes" id="UP001369247"/>
    </source>
</evidence>
<comment type="catalytic activity">
    <reaction evidence="8">
        <text>Endonucleolytic cleavage of RNA, removing 5'-extranucleotides from tRNA precursor.</text>
        <dbReference type="EC" id="3.1.26.5"/>
    </reaction>
</comment>
<reference evidence="11" key="1">
    <citation type="submission" date="2022-09" db="EMBL/GenBank/DDBJ databases">
        <title>Characterization of three MwoI isoschizomers from sequenced genome and metagenomes.</title>
        <authorList>
            <person name="Fomenkov A."/>
            <person name="Xu S.Y."/>
            <person name="Roberts R.J."/>
        </authorList>
    </citation>
    <scope>NUCLEOTIDE SEQUENCE</scope>
    <source>
        <strain evidence="11">DSM 2970</strain>
    </source>
</reference>
<dbReference type="Proteomes" id="UP001369247">
    <property type="component" value="Unassembled WGS sequence"/>
</dbReference>
<sequence>MRRGKRPGWMLKIGKERIDILFRMAEDEFQANPQRSHRYTEIARNISKKYRIRMPRKWRRRFCKKCYRFLRPGANCTVRVTGGRVIFRCLECGHIMRFPYTEEKKEKRRNKIESYTNKKGTDEQIPVSTHNKCGESRGERKPY</sequence>
<feature type="compositionally biased region" description="Basic and acidic residues" evidence="9">
    <location>
        <begin position="132"/>
        <end position="143"/>
    </location>
</feature>
<keyword evidence="6 8" id="KW-0378">Hydrolase</keyword>
<dbReference type="GO" id="GO:0001682">
    <property type="term" value="P:tRNA 5'-leader removal"/>
    <property type="evidence" value="ECO:0007669"/>
    <property type="project" value="UniProtKB-UniRule"/>
</dbReference>
<dbReference type="RefSeq" id="WP_261599655.1">
    <property type="nucleotide sequence ID" value="NZ_CP104550.1"/>
</dbReference>
<feature type="binding site" evidence="8">
    <location>
        <position position="89"/>
    </location>
    <ligand>
        <name>Zn(2+)</name>
        <dbReference type="ChEBI" id="CHEBI:29105"/>
    </ligand>
</feature>
<accession>A0A9E7RU64</accession>
<evidence type="ECO:0000256" key="2">
    <source>
        <dbReference type="ARBA" id="ARBA00022694"/>
    </source>
</evidence>
<proteinExistence type="inferred from homology"/>